<evidence type="ECO:0000313" key="3">
    <source>
        <dbReference type="Proteomes" id="UP001324427"/>
    </source>
</evidence>
<accession>A0AAV9JD39</accession>
<name>A0AAV9JD39_9PEZI</name>
<proteinExistence type="predicted"/>
<dbReference type="EMBL" id="JAVFHQ010000034">
    <property type="protein sequence ID" value="KAK4543173.1"/>
    <property type="molecule type" value="Genomic_DNA"/>
</dbReference>
<protein>
    <submittedName>
        <fullName evidence="2">Uncharacterized protein</fullName>
    </submittedName>
</protein>
<evidence type="ECO:0000256" key="1">
    <source>
        <dbReference type="SAM" id="Coils"/>
    </source>
</evidence>
<sequence>MQRGPGEGEVILFYAQCSGEEEAVLAEKAKADAEVAAAGLGDQESSEMRKTGQIWTTNLLKSAAPRQGRLFGVDEGLGSEFEWSSCEDGTRQTARTLERLHVPNSPHFFVAHREGDSLSKLAETLQSSQPEQAERIELTATRAMELATRLDTAQTKLDAAQGTITDLQTRLSDAGRAAGPTDIQTNTVKATVENFRSEDSRLRDCIDSLLLQEGRTTVTSGGALAEAQAATDRLDTLQDEEKALQTRLTALHATVATTEKI</sequence>
<keyword evidence="3" id="KW-1185">Reference proteome</keyword>
<feature type="coiled-coil region" evidence="1">
    <location>
        <begin position="227"/>
        <end position="254"/>
    </location>
</feature>
<dbReference type="Proteomes" id="UP001324427">
    <property type="component" value="Unassembled WGS sequence"/>
</dbReference>
<dbReference type="AlphaFoldDB" id="A0AAV9JD39"/>
<evidence type="ECO:0000313" key="2">
    <source>
        <dbReference type="EMBL" id="KAK4543173.1"/>
    </source>
</evidence>
<keyword evidence="1" id="KW-0175">Coiled coil</keyword>
<reference evidence="2 3" key="1">
    <citation type="submission" date="2021-11" db="EMBL/GenBank/DDBJ databases">
        <title>Black yeast isolated from Biological Soil Crust.</title>
        <authorList>
            <person name="Kurbessoian T."/>
        </authorList>
    </citation>
    <scope>NUCLEOTIDE SEQUENCE [LARGE SCALE GENOMIC DNA]</scope>
    <source>
        <strain evidence="2 3">CCFEE 5522</strain>
    </source>
</reference>
<comment type="caution">
    <text evidence="2">The sequence shown here is derived from an EMBL/GenBank/DDBJ whole genome shotgun (WGS) entry which is preliminary data.</text>
</comment>
<organism evidence="2 3">
    <name type="scientific">Oleoguttula mirabilis</name>
    <dbReference type="NCBI Taxonomy" id="1507867"/>
    <lineage>
        <taxon>Eukaryota</taxon>
        <taxon>Fungi</taxon>
        <taxon>Dikarya</taxon>
        <taxon>Ascomycota</taxon>
        <taxon>Pezizomycotina</taxon>
        <taxon>Dothideomycetes</taxon>
        <taxon>Dothideomycetidae</taxon>
        <taxon>Mycosphaerellales</taxon>
        <taxon>Teratosphaeriaceae</taxon>
        <taxon>Oleoguttula</taxon>
    </lineage>
</organism>
<gene>
    <name evidence="2" type="ORF">LTR36_005723</name>
</gene>